<reference evidence="6" key="1">
    <citation type="submission" date="2018-06" db="EMBL/GenBank/DDBJ databases">
        <authorList>
            <person name="Zhirakovskaya E."/>
        </authorList>
    </citation>
    <scope>NUCLEOTIDE SEQUENCE</scope>
</reference>
<dbReference type="SMART" id="SM00387">
    <property type="entry name" value="HATPase_c"/>
    <property type="match status" value="1"/>
</dbReference>
<dbReference type="Gene3D" id="3.30.565.10">
    <property type="entry name" value="Histidine kinase-like ATPase, C-terminal domain"/>
    <property type="match status" value="1"/>
</dbReference>
<dbReference type="SUPFAM" id="SSF52172">
    <property type="entry name" value="CheY-like"/>
    <property type="match status" value="1"/>
</dbReference>
<name>A0A3B0RGE1_9ZZZZ</name>
<dbReference type="PANTHER" id="PTHR43065">
    <property type="entry name" value="SENSOR HISTIDINE KINASE"/>
    <property type="match status" value="1"/>
</dbReference>
<dbReference type="InterPro" id="IPR000014">
    <property type="entry name" value="PAS"/>
</dbReference>
<dbReference type="Pfam" id="PF00512">
    <property type="entry name" value="HisKA"/>
    <property type="match status" value="1"/>
</dbReference>
<keyword evidence="1" id="KW-0597">Phosphoprotein</keyword>
<dbReference type="InterPro" id="IPR001789">
    <property type="entry name" value="Sig_transdc_resp-reg_receiver"/>
</dbReference>
<dbReference type="InterPro" id="IPR004358">
    <property type="entry name" value="Sig_transdc_His_kin-like_C"/>
</dbReference>
<evidence type="ECO:0000313" key="6">
    <source>
        <dbReference type="EMBL" id="VAV90807.1"/>
    </source>
</evidence>
<dbReference type="Gene3D" id="3.30.450.20">
    <property type="entry name" value="PAS domain"/>
    <property type="match status" value="2"/>
</dbReference>
<evidence type="ECO:0000259" key="5">
    <source>
        <dbReference type="PROSITE" id="PS50113"/>
    </source>
</evidence>
<dbReference type="InterPro" id="IPR013655">
    <property type="entry name" value="PAS_fold_3"/>
</dbReference>
<feature type="region of interest" description="Disordered" evidence="2">
    <location>
        <begin position="630"/>
        <end position="653"/>
    </location>
</feature>
<feature type="compositionally biased region" description="Polar residues" evidence="2">
    <location>
        <begin position="630"/>
        <end position="646"/>
    </location>
</feature>
<dbReference type="SMART" id="SM00448">
    <property type="entry name" value="REC"/>
    <property type="match status" value="1"/>
</dbReference>
<evidence type="ECO:0000256" key="1">
    <source>
        <dbReference type="ARBA" id="ARBA00022553"/>
    </source>
</evidence>
<dbReference type="SUPFAM" id="SSF47384">
    <property type="entry name" value="Homodimeric domain of signal transducing histidine kinase"/>
    <property type="match status" value="1"/>
</dbReference>
<dbReference type="SMART" id="SM00086">
    <property type="entry name" value="PAC"/>
    <property type="match status" value="2"/>
</dbReference>
<evidence type="ECO:0000256" key="2">
    <source>
        <dbReference type="SAM" id="MobiDB-lite"/>
    </source>
</evidence>
<dbReference type="Gene3D" id="2.10.70.100">
    <property type="match status" value="1"/>
</dbReference>
<dbReference type="Gene3D" id="3.40.50.2300">
    <property type="match status" value="1"/>
</dbReference>
<dbReference type="AlphaFoldDB" id="A0A3B0RGE1"/>
<accession>A0A3B0RGE1</accession>
<dbReference type="Gene3D" id="1.10.287.130">
    <property type="match status" value="1"/>
</dbReference>
<dbReference type="PROSITE" id="PS50110">
    <property type="entry name" value="RESPONSE_REGULATORY"/>
    <property type="match status" value="1"/>
</dbReference>
<protein>
    <recommendedName>
        <fullName evidence="7">Histidine kinase</fullName>
    </recommendedName>
</protein>
<evidence type="ECO:0000259" key="3">
    <source>
        <dbReference type="PROSITE" id="PS50109"/>
    </source>
</evidence>
<dbReference type="SMART" id="SM00388">
    <property type="entry name" value="HisKA"/>
    <property type="match status" value="1"/>
</dbReference>
<evidence type="ECO:0008006" key="7">
    <source>
        <dbReference type="Google" id="ProtNLM"/>
    </source>
</evidence>
<feature type="domain" description="PAC" evidence="5">
    <location>
        <begin position="206"/>
        <end position="259"/>
    </location>
</feature>
<dbReference type="PRINTS" id="PR00344">
    <property type="entry name" value="BCTRLSENSOR"/>
</dbReference>
<feature type="domain" description="PAC" evidence="5">
    <location>
        <begin position="336"/>
        <end position="388"/>
    </location>
</feature>
<dbReference type="InterPro" id="IPR005467">
    <property type="entry name" value="His_kinase_dom"/>
</dbReference>
<dbReference type="InterPro" id="IPR035965">
    <property type="entry name" value="PAS-like_dom_sf"/>
</dbReference>
<proteinExistence type="predicted"/>
<dbReference type="InterPro" id="IPR003594">
    <property type="entry name" value="HATPase_dom"/>
</dbReference>
<dbReference type="Pfam" id="PF02518">
    <property type="entry name" value="HATPase_c"/>
    <property type="match status" value="1"/>
</dbReference>
<dbReference type="GO" id="GO:0000155">
    <property type="term" value="F:phosphorelay sensor kinase activity"/>
    <property type="evidence" value="ECO:0007669"/>
    <property type="project" value="InterPro"/>
</dbReference>
<dbReference type="Pfam" id="PF00072">
    <property type="entry name" value="Response_reg"/>
    <property type="match status" value="1"/>
</dbReference>
<dbReference type="PROSITE" id="PS50113">
    <property type="entry name" value="PAC"/>
    <property type="match status" value="2"/>
</dbReference>
<dbReference type="EMBL" id="UOEC01000084">
    <property type="protein sequence ID" value="VAV90807.1"/>
    <property type="molecule type" value="Genomic_DNA"/>
</dbReference>
<dbReference type="Pfam" id="PF08447">
    <property type="entry name" value="PAS_3"/>
    <property type="match status" value="1"/>
</dbReference>
<dbReference type="InterPro" id="IPR001610">
    <property type="entry name" value="PAC"/>
</dbReference>
<sequence length="787" mass="87258">MSFPNGTIGEIIKVLDMAGVEMLAISLPDSRIVDITSSLAKAWDCSKYELIGQQLSQLPSSPLYAHYVNTDLTGLDGQAQLQVEIIRQAETGKSITRKFKPKHHKDGTAEYLLLIGKQAASLESDRQDETRTQLKLAVEAGGYSSFQVEFSTNELEIDDEVFKMFGMVPKTDQMSMAKWMALVHPDDFNKTLSAMITNVDSAQQFLQTSYRVKHRDGHYAWLELIARAIKDPITKDVTKLIGLCRDISQEMDLRHQTETSEQNLARSQALAKIGSWVMDLDDQTVDWSDHMFALVGAEKGGDSGLQFDFLTSLMEPGEKEKWLESLEFAKLGQSISGLECEFNHPDGEKHRISVHIDIEYDAEGQPSKLHGICQDITDQTLLERKFLQAQKMESVGQLTGGIAHDFNNLLMVVLGNLQLIEKLTEGDEKATSRLTTAIDAVNKGSELTKRLLAFSRQQTLEDDIFEVNELIENTSDMLTRAITSNIELKIKPGKEIWTVKADKTQLETAILNLSINARDAMKDGGTLIVETENKTLETSYTKQHDDLIPGDYVVVSVSDTGEGMPADIIDKVLQPFFTTKPPGSGSGLGLSMIYGFVKQSKGHLSIYSEVGTGTTIRIYLPRFIATSESQTTTSEIADSEPTQSVARDTEPQSSIKKPVKKPIVLIAEDNDPVRDVAVAMIEDMDYIVLDAPDGEKALEIIKARDDIDLLLSDVMMPGMNGPELAAAALEIRPELKVLFASGYTQGTAEEMHELPNFIELIDKPFTQEELTRKVRAAVESQLKKDVA</sequence>
<dbReference type="PROSITE" id="PS50109">
    <property type="entry name" value="HIS_KIN"/>
    <property type="match status" value="1"/>
</dbReference>
<gene>
    <name evidence="6" type="ORF">MNBD_ALPHA08-512</name>
</gene>
<feature type="domain" description="Histidine kinase" evidence="3">
    <location>
        <begin position="401"/>
        <end position="624"/>
    </location>
</feature>
<dbReference type="CDD" id="cd00130">
    <property type="entry name" value="PAS"/>
    <property type="match status" value="2"/>
</dbReference>
<dbReference type="InterPro" id="IPR036097">
    <property type="entry name" value="HisK_dim/P_sf"/>
</dbReference>
<organism evidence="6">
    <name type="scientific">hydrothermal vent metagenome</name>
    <dbReference type="NCBI Taxonomy" id="652676"/>
    <lineage>
        <taxon>unclassified sequences</taxon>
        <taxon>metagenomes</taxon>
        <taxon>ecological metagenomes</taxon>
    </lineage>
</organism>
<dbReference type="InterPro" id="IPR011006">
    <property type="entry name" value="CheY-like_superfamily"/>
</dbReference>
<dbReference type="InterPro" id="IPR003661">
    <property type="entry name" value="HisK_dim/P_dom"/>
</dbReference>
<dbReference type="InterPro" id="IPR036890">
    <property type="entry name" value="HATPase_C_sf"/>
</dbReference>
<dbReference type="SUPFAM" id="SSF55785">
    <property type="entry name" value="PYP-like sensor domain (PAS domain)"/>
    <property type="match status" value="2"/>
</dbReference>
<dbReference type="NCBIfam" id="TIGR00229">
    <property type="entry name" value="sensory_box"/>
    <property type="match status" value="1"/>
</dbReference>
<dbReference type="InterPro" id="IPR000700">
    <property type="entry name" value="PAS-assoc_C"/>
</dbReference>
<dbReference type="PANTHER" id="PTHR43065:SF42">
    <property type="entry name" value="TWO-COMPONENT SENSOR PPRA"/>
    <property type="match status" value="1"/>
</dbReference>
<feature type="domain" description="Response regulatory" evidence="4">
    <location>
        <begin position="663"/>
        <end position="778"/>
    </location>
</feature>
<evidence type="ECO:0000259" key="4">
    <source>
        <dbReference type="PROSITE" id="PS50110"/>
    </source>
</evidence>
<dbReference type="SUPFAM" id="SSF55874">
    <property type="entry name" value="ATPase domain of HSP90 chaperone/DNA topoisomerase II/histidine kinase"/>
    <property type="match status" value="1"/>
</dbReference>